<dbReference type="EMBL" id="JAJSBI010000038">
    <property type="protein sequence ID" value="MCD9880255.1"/>
    <property type="molecule type" value="Genomic_DNA"/>
</dbReference>
<feature type="signal peptide" evidence="2">
    <location>
        <begin position="1"/>
        <end position="41"/>
    </location>
</feature>
<dbReference type="InterPro" id="IPR036852">
    <property type="entry name" value="Peptidase_S8/S53_dom_sf"/>
</dbReference>
<organism evidence="4 5">
    <name type="scientific">Streptomyces guryensis</name>
    <dbReference type="NCBI Taxonomy" id="2886947"/>
    <lineage>
        <taxon>Bacteria</taxon>
        <taxon>Bacillati</taxon>
        <taxon>Actinomycetota</taxon>
        <taxon>Actinomycetes</taxon>
        <taxon>Kitasatosporales</taxon>
        <taxon>Streptomycetaceae</taxon>
        <taxon>Streptomyces</taxon>
    </lineage>
</organism>
<dbReference type="GO" id="GO:0006508">
    <property type="term" value="P:proteolysis"/>
    <property type="evidence" value="ECO:0007669"/>
    <property type="project" value="InterPro"/>
</dbReference>
<sequence>MRTTTPNSPHISGRWRRIGSAAAATAALVLAGFGSAVQANAATTATTAAHKVSTKAIAAQVAKAHVQYTKACGATPKKGYAACNALRVTGGTTAFMEKQAALKGVAPKTIKPNAATDDPTGYGPSDIQSAYGLTDAASSNGSGETVAIVDAYDDPNAEADLATYRDYYGLSSCTTDNGCFSKVSQTGSTTSLPTADSGWAGEISLDLDMVSAACPNCNILLVEAKSASDANLGTAVNEAVKLGAKFVSNSYGGSESSSDTTYDSSYYNHPGVAITASAGDSGYGAEYPAASKYVTAVGGTKLSTSSNSRGWTESVWNTSSTEGTGSGCSSYDAKPSWQTDTGCTKRMIGDVSAVADPATGVSVYDTYGSDGTGWNTYGGTSASSPLIASVYALAGTPGSSDYPAQYPYNAAGTSALNDVTSGSNGSCSTSYFCTAKSGYDGPTGWGTPEGLAAFTAS</sequence>
<dbReference type="Proteomes" id="UP001108029">
    <property type="component" value="Unassembled WGS sequence"/>
</dbReference>
<name>A0A9Q3W0A1_9ACTN</name>
<evidence type="ECO:0000259" key="3">
    <source>
        <dbReference type="PROSITE" id="PS51695"/>
    </source>
</evidence>
<protein>
    <submittedName>
        <fullName evidence="4">S53 family peptidase</fullName>
    </submittedName>
</protein>
<dbReference type="GO" id="GO:0004252">
    <property type="term" value="F:serine-type endopeptidase activity"/>
    <property type="evidence" value="ECO:0007669"/>
    <property type="project" value="InterPro"/>
</dbReference>
<dbReference type="SUPFAM" id="SSF52743">
    <property type="entry name" value="Subtilisin-like"/>
    <property type="match status" value="1"/>
</dbReference>
<dbReference type="PROSITE" id="PS51695">
    <property type="entry name" value="SEDOLISIN"/>
    <property type="match status" value="1"/>
</dbReference>
<dbReference type="InterPro" id="IPR050819">
    <property type="entry name" value="Tripeptidyl-peptidase_I"/>
</dbReference>
<reference evidence="4" key="1">
    <citation type="submission" date="2021-12" db="EMBL/GenBank/DDBJ databases">
        <authorList>
            <person name="Lee J.-H."/>
            <person name="Kim S.-B."/>
        </authorList>
    </citation>
    <scope>NUCLEOTIDE SEQUENCE</scope>
    <source>
        <strain evidence="4">NR30</strain>
    </source>
</reference>
<feature type="compositionally biased region" description="Polar residues" evidence="1">
    <location>
        <begin position="308"/>
        <end position="317"/>
    </location>
</feature>
<dbReference type="GO" id="GO:0008240">
    <property type="term" value="F:tripeptidyl-peptidase activity"/>
    <property type="evidence" value="ECO:0007669"/>
    <property type="project" value="TreeGrafter"/>
</dbReference>
<evidence type="ECO:0000256" key="2">
    <source>
        <dbReference type="SAM" id="SignalP"/>
    </source>
</evidence>
<evidence type="ECO:0000256" key="1">
    <source>
        <dbReference type="SAM" id="MobiDB-lite"/>
    </source>
</evidence>
<dbReference type="PANTHER" id="PTHR14218">
    <property type="entry name" value="PROTEASE S8 TRIPEPTIDYL PEPTIDASE I CLN2"/>
    <property type="match status" value="1"/>
</dbReference>
<feature type="domain" description="Peptidase S53" evidence="3">
    <location>
        <begin position="121"/>
        <end position="457"/>
    </location>
</feature>
<keyword evidence="5" id="KW-1185">Reference proteome</keyword>
<feature type="region of interest" description="Disordered" evidence="1">
    <location>
        <begin position="308"/>
        <end position="331"/>
    </location>
</feature>
<accession>A0A9Q3W0A1</accession>
<feature type="chain" id="PRO_5040218941" evidence="2">
    <location>
        <begin position="42"/>
        <end position="457"/>
    </location>
</feature>
<comment type="caution">
    <text evidence="4">The sequence shown here is derived from an EMBL/GenBank/DDBJ whole genome shotgun (WGS) entry which is preliminary data.</text>
</comment>
<dbReference type="InterPro" id="IPR030400">
    <property type="entry name" value="Sedolisin_dom"/>
</dbReference>
<evidence type="ECO:0000313" key="5">
    <source>
        <dbReference type="Proteomes" id="UP001108029"/>
    </source>
</evidence>
<dbReference type="CDD" id="cd04056">
    <property type="entry name" value="Peptidases_S53"/>
    <property type="match status" value="1"/>
</dbReference>
<feature type="compositionally biased region" description="Low complexity" evidence="1">
    <location>
        <begin position="318"/>
        <end position="330"/>
    </location>
</feature>
<dbReference type="PANTHER" id="PTHR14218:SF15">
    <property type="entry name" value="TRIPEPTIDYL-PEPTIDASE 1"/>
    <property type="match status" value="1"/>
</dbReference>
<gene>
    <name evidence="4" type="ORF">LJ657_43250</name>
</gene>
<dbReference type="AlphaFoldDB" id="A0A9Q3W0A1"/>
<dbReference type="RefSeq" id="WP_232655195.1">
    <property type="nucleotide sequence ID" value="NZ_JAJSBI010000038.1"/>
</dbReference>
<keyword evidence="2" id="KW-0732">Signal</keyword>
<dbReference type="Gene3D" id="3.40.50.200">
    <property type="entry name" value="Peptidase S8/S53 domain"/>
    <property type="match status" value="1"/>
</dbReference>
<proteinExistence type="predicted"/>
<evidence type="ECO:0000313" key="4">
    <source>
        <dbReference type="EMBL" id="MCD9880255.1"/>
    </source>
</evidence>